<reference evidence="1" key="2">
    <citation type="journal article" date="2023" name="IMA Fungus">
        <title>Comparative genomic study of the Penicillium genus elucidates a diverse pangenome and 15 lateral gene transfer events.</title>
        <authorList>
            <person name="Petersen C."/>
            <person name="Sorensen T."/>
            <person name="Nielsen M.R."/>
            <person name="Sondergaard T.E."/>
            <person name="Sorensen J.L."/>
            <person name="Fitzpatrick D.A."/>
            <person name="Frisvad J.C."/>
            <person name="Nielsen K.L."/>
        </authorList>
    </citation>
    <scope>NUCLEOTIDE SEQUENCE</scope>
    <source>
        <strain evidence="1">IBT 21917</strain>
    </source>
</reference>
<proteinExistence type="predicted"/>
<name>A0A9W9IB64_9EURO</name>
<gene>
    <name evidence="1" type="ORF">N7492_004828</name>
</gene>
<dbReference type="EMBL" id="JAPQKO010000003">
    <property type="protein sequence ID" value="KAJ5172235.1"/>
    <property type="molecule type" value="Genomic_DNA"/>
</dbReference>
<dbReference type="Proteomes" id="UP001146351">
    <property type="component" value="Unassembled WGS sequence"/>
</dbReference>
<accession>A0A9W9IB64</accession>
<dbReference type="AlphaFoldDB" id="A0A9W9IB64"/>
<comment type="caution">
    <text evidence="1">The sequence shown here is derived from an EMBL/GenBank/DDBJ whole genome shotgun (WGS) entry which is preliminary data.</text>
</comment>
<keyword evidence="2" id="KW-1185">Reference proteome</keyword>
<protein>
    <submittedName>
        <fullName evidence="1">Uncharacterized protein</fullName>
    </submittedName>
</protein>
<organism evidence="1 2">
    <name type="scientific">Penicillium capsulatum</name>
    <dbReference type="NCBI Taxonomy" id="69766"/>
    <lineage>
        <taxon>Eukaryota</taxon>
        <taxon>Fungi</taxon>
        <taxon>Dikarya</taxon>
        <taxon>Ascomycota</taxon>
        <taxon>Pezizomycotina</taxon>
        <taxon>Eurotiomycetes</taxon>
        <taxon>Eurotiomycetidae</taxon>
        <taxon>Eurotiales</taxon>
        <taxon>Aspergillaceae</taxon>
        <taxon>Penicillium</taxon>
    </lineage>
</organism>
<evidence type="ECO:0000313" key="2">
    <source>
        <dbReference type="Proteomes" id="UP001146351"/>
    </source>
</evidence>
<reference evidence="1" key="1">
    <citation type="submission" date="2022-11" db="EMBL/GenBank/DDBJ databases">
        <authorList>
            <person name="Petersen C."/>
        </authorList>
    </citation>
    <scope>NUCLEOTIDE SEQUENCE</scope>
    <source>
        <strain evidence="1">IBT 21917</strain>
    </source>
</reference>
<evidence type="ECO:0000313" key="1">
    <source>
        <dbReference type="EMBL" id="KAJ5172235.1"/>
    </source>
</evidence>
<sequence length="71" mass="7539">MDGQNIPAETLTLQCRTMDVDPVAMKNIRATVDHGVTAVAWNSGIFICGDDIDACFPPASGASNEQAPHPR</sequence>